<keyword evidence="5" id="KW-1185">Reference proteome</keyword>
<dbReference type="EMBL" id="JAIXCQ010000001">
    <property type="protein sequence ID" value="MCA5891886.1"/>
    <property type="molecule type" value="Genomic_DNA"/>
</dbReference>
<evidence type="ECO:0000313" key="4">
    <source>
        <dbReference type="EMBL" id="MCA5891886.1"/>
    </source>
</evidence>
<evidence type="ECO:0000313" key="5">
    <source>
        <dbReference type="Proteomes" id="UP001319870"/>
    </source>
</evidence>
<feature type="compositionally biased region" description="Pro residues" evidence="1">
    <location>
        <begin position="168"/>
        <end position="177"/>
    </location>
</feature>
<sequence length="177" mass="19649">MALNEQDLTTGERIVMELREHPKALLWPFVLLLVLLAGGAASFLVPVADVVRWIALGVLALVAVVWVILPWARWHSSSYSVTNRRIAMRTGLITRTGRDIPLYRVNDIALEKDLVDRILGCGTLVVSDATEKAGMVLHDVPRVDDVHVQLQELLHAHDDGSDDGEFPPTEPPRGPRR</sequence>
<proteinExistence type="predicted"/>
<protein>
    <submittedName>
        <fullName evidence="4">PH domain-containing protein</fullName>
    </submittedName>
</protein>
<dbReference type="PANTHER" id="PTHR37938">
    <property type="entry name" value="BLL0215 PROTEIN"/>
    <property type="match status" value="1"/>
</dbReference>
<evidence type="ECO:0000256" key="1">
    <source>
        <dbReference type="SAM" id="MobiDB-lite"/>
    </source>
</evidence>
<evidence type="ECO:0000256" key="2">
    <source>
        <dbReference type="SAM" id="Phobius"/>
    </source>
</evidence>
<feature type="transmembrane region" description="Helical" evidence="2">
    <location>
        <begin position="24"/>
        <end position="44"/>
    </location>
</feature>
<feature type="region of interest" description="Disordered" evidence="1">
    <location>
        <begin position="157"/>
        <end position="177"/>
    </location>
</feature>
<dbReference type="Proteomes" id="UP001319870">
    <property type="component" value="Unassembled WGS sequence"/>
</dbReference>
<dbReference type="InterPro" id="IPR005182">
    <property type="entry name" value="YdbS-like_PH"/>
</dbReference>
<keyword evidence="2" id="KW-1133">Transmembrane helix</keyword>
<reference evidence="4 5" key="1">
    <citation type="submission" date="2021-09" db="EMBL/GenBank/DDBJ databases">
        <title>Isoptericola luteus sp. nov., a novel bacterium isolated from Harbin, the capital city of Heilongjiang province.</title>
        <authorList>
            <person name="Li J."/>
        </authorList>
    </citation>
    <scope>NUCLEOTIDE SEQUENCE [LARGE SCALE GENOMIC DNA]</scope>
    <source>
        <strain evidence="4 5">NEAU-Y5</strain>
    </source>
</reference>
<gene>
    <name evidence="4" type="ORF">LEP48_00785</name>
</gene>
<feature type="transmembrane region" description="Helical" evidence="2">
    <location>
        <begin position="50"/>
        <end position="69"/>
    </location>
</feature>
<name>A0ABS7ZA07_9MICO</name>
<accession>A0ABS7ZA07</accession>
<keyword evidence="2" id="KW-0472">Membrane</keyword>
<organism evidence="4 5">
    <name type="scientific">Isoptericola luteus</name>
    <dbReference type="NCBI Taxonomy" id="2879484"/>
    <lineage>
        <taxon>Bacteria</taxon>
        <taxon>Bacillati</taxon>
        <taxon>Actinomycetota</taxon>
        <taxon>Actinomycetes</taxon>
        <taxon>Micrococcales</taxon>
        <taxon>Promicromonosporaceae</taxon>
        <taxon>Isoptericola</taxon>
    </lineage>
</organism>
<dbReference type="RefSeq" id="WP_225563610.1">
    <property type="nucleotide sequence ID" value="NZ_JAIXCQ010000001.1"/>
</dbReference>
<comment type="caution">
    <text evidence="4">The sequence shown here is derived from an EMBL/GenBank/DDBJ whole genome shotgun (WGS) entry which is preliminary data.</text>
</comment>
<keyword evidence="2" id="KW-0812">Transmembrane</keyword>
<feature type="domain" description="YdbS-like PH" evidence="3">
    <location>
        <begin position="74"/>
        <end position="146"/>
    </location>
</feature>
<evidence type="ECO:0000259" key="3">
    <source>
        <dbReference type="Pfam" id="PF03703"/>
    </source>
</evidence>
<dbReference type="PANTHER" id="PTHR37938:SF1">
    <property type="entry name" value="BLL0215 PROTEIN"/>
    <property type="match status" value="1"/>
</dbReference>
<dbReference type="Pfam" id="PF03703">
    <property type="entry name" value="bPH_2"/>
    <property type="match status" value="1"/>
</dbReference>